<sequence length="52" mass="5981">MAQERRRKGFKSHGIREPLTTRIRGILKAYPDSTQIARELLQNSDDARATVQ</sequence>
<evidence type="ECO:0000259" key="1">
    <source>
        <dbReference type="Pfam" id="PF25794"/>
    </source>
</evidence>
<reference evidence="2" key="1">
    <citation type="journal article" date="2020" name="Fungal Divers.">
        <title>Resolving the Mortierellaceae phylogeny through synthesis of multi-gene phylogenetics and phylogenomics.</title>
        <authorList>
            <person name="Vandepol N."/>
            <person name="Liber J."/>
            <person name="Desiro A."/>
            <person name="Na H."/>
            <person name="Kennedy M."/>
            <person name="Barry K."/>
            <person name="Grigoriev I.V."/>
            <person name="Miller A.N."/>
            <person name="O'Donnell K."/>
            <person name="Stajich J.E."/>
            <person name="Bonito G."/>
        </authorList>
    </citation>
    <scope>NUCLEOTIDE SEQUENCE</scope>
    <source>
        <strain evidence="2">NRRL 28262</strain>
    </source>
</reference>
<dbReference type="AlphaFoldDB" id="A0AAD4D7K2"/>
<evidence type="ECO:0000313" key="3">
    <source>
        <dbReference type="Proteomes" id="UP001194580"/>
    </source>
</evidence>
<protein>
    <recommendedName>
        <fullName evidence="1">Sacsin/Nov domain-containing protein</fullName>
    </recommendedName>
</protein>
<organism evidence="2 3">
    <name type="scientific">Linnemannia exigua</name>
    <dbReference type="NCBI Taxonomy" id="604196"/>
    <lineage>
        <taxon>Eukaryota</taxon>
        <taxon>Fungi</taxon>
        <taxon>Fungi incertae sedis</taxon>
        <taxon>Mucoromycota</taxon>
        <taxon>Mortierellomycotina</taxon>
        <taxon>Mortierellomycetes</taxon>
        <taxon>Mortierellales</taxon>
        <taxon>Mortierellaceae</taxon>
        <taxon>Linnemannia</taxon>
    </lineage>
</organism>
<accession>A0AAD4D7K2</accession>
<feature type="domain" description="Sacsin/Nov" evidence="1">
    <location>
        <begin position="16"/>
        <end position="51"/>
    </location>
</feature>
<evidence type="ECO:0000313" key="2">
    <source>
        <dbReference type="EMBL" id="KAG0271269.1"/>
    </source>
</evidence>
<name>A0AAD4D7K2_9FUNG</name>
<proteinExistence type="predicted"/>
<feature type="non-terminal residue" evidence="2">
    <location>
        <position position="52"/>
    </location>
</feature>
<dbReference type="InterPro" id="IPR052972">
    <property type="entry name" value="Sacsin_chaperone_reg"/>
</dbReference>
<dbReference type="Pfam" id="PF25794">
    <property type="entry name" value="SACS"/>
    <property type="match status" value="1"/>
</dbReference>
<dbReference type="PANTHER" id="PTHR15600:SF42">
    <property type="entry name" value="SACSIN"/>
    <property type="match status" value="1"/>
</dbReference>
<dbReference type="InterPro" id="IPR058210">
    <property type="entry name" value="SACS/Nov_dom"/>
</dbReference>
<gene>
    <name evidence="2" type="ORF">BGZ95_000928</name>
</gene>
<dbReference type="GO" id="GO:0030544">
    <property type="term" value="F:Hsp70 protein binding"/>
    <property type="evidence" value="ECO:0007669"/>
    <property type="project" value="TreeGrafter"/>
</dbReference>
<keyword evidence="3" id="KW-1185">Reference proteome</keyword>
<dbReference type="EMBL" id="JAAAIL010001184">
    <property type="protein sequence ID" value="KAG0271269.1"/>
    <property type="molecule type" value="Genomic_DNA"/>
</dbReference>
<comment type="caution">
    <text evidence="2">The sequence shown here is derived from an EMBL/GenBank/DDBJ whole genome shotgun (WGS) entry which is preliminary data.</text>
</comment>
<dbReference type="Proteomes" id="UP001194580">
    <property type="component" value="Unassembled WGS sequence"/>
</dbReference>
<dbReference type="PANTHER" id="PTHR15600">
    <property type="entry name" value="SACSIN"/>
    <property type="match status" value="1"/>
</dbReference>